<dbReference type="RefSeq" id="WP_163668981.1">
    <property type="nucleotide sequence ID" value="NZ_QZCE01000002.1"/>
</dbReference>
<organism evidence="1 2">
    <name type="scientific">Adonisia turfae CCMR0082</name>
    <dbReference type="NCBI Taxonomy" id="2304604"/>
    <lineage>
        <taxon>Bacteria</taxon>
        <taxon>Bacillati</taxon>
        <taxon>Cyanobacteriota</taxon>
        <taxon>Adonisia</taxon>
        <taxon>Adonisia turfae</taxon>
    </lineage>
</organism>
<accession>A0A6M0SF76</accession>
<dbReference type="EMBL" id="QZCE01000002">
    <property type="protein sequence ID" value="NEZ66641.1"/>
    <property type="molecule type" value="Genomic_DNA"/>
</dbReference>
<reference evidence="1 2" key="1">
    <citation type="journal article" date="2020" name="Microb. Ecol.">
        <title>Ecogenomics of the Marine Benthic Filamentous Cyanobacterium Adonisia.</title>
        <authorList>
            <person name="Walter J.M."/>
            <person name="Coutinho F.H."/>
            <person name="Leomil L."/>
            <person name="Hargreaves P.I."/>
            <person name="Campeao M.E."/>
            <person name="Vieira V.V."/>
            <person name="Silva B.S."/>
            <person name="Fistarol G.O."/>
            <person name="Salomon P.S."/>
            <person name="Sawabe T."/>
            <person name="Mino S."/>
            <person name="Hosokawa M."/>
            <person name="Miyashita H."/>
            <person name="Maruyama F."/>
            <person name="van Verk M.C."/>
            <person name="Dutilh B.E."/>
            <person name="Thompson C.C."/>
            <person name="Thompson F.L."/>
        </authorList>
    </citation>
    <scope>NUCLEOTIDE SEQUENCE [LARGE SCALE GENOMIC DNA]</scope>
    <source>
        <strain evidence="1 2">CCMR0082</strain>
    </source>
</reference>
<name>A0A6M0SF76_9CYAN</name>
<evidence type="ECO:0000313" key="1">
    <source>
        <dbReference type="EMBL" id="NEZ66641.1"/>
    </source>
</evidence>
<evidence type="ECO:0000313" key="2">
    <source>
        <dbReference type="Proteomes" id="UP000473574"/>
    </source>
</evidence>
<dbReference type="AlphaFoldDB" id="A0A6M0SF76"/>
<dbReference type="Proteomes" id="UP000473574">
    <property type="component" value="Unassembled WGS sequence"/>
</dbReference>
<gene>
    <name evidence="1" type="ORF">D0962_28435</name>
</gene>
<sequence length="213" mass="23995">MKENYKQLIKTKGHMPTGILNQGFPIGFITNFLEDNLRSNESFLDITGVRFQGKDSFLVLTSERLICVHHKGDIILTKDCEVFLALDYTHINKISIAPQSGIVVKAKDSDEFNLYFVQPEKGQEFSESLEDLGIDTENLTIIPSDKHEKTQIYQAIGGFIVIALLFAQCAYNAATSPEPASSIEDIEACTRRYIKGDTVEKHEIEEAYRNCKP</sequence>
<protein>
    <submittedName>
        <fullName evidence="1">Uncharacterized protein</fullName>
    </submittedName>
</protein>
<comment type="caution">
    <text evidence="1">The sequence shown here is derived from an EMBL/GenBank/DDBJ whole genome shotgun (WGS) entry which is preliminary data.</text>
</comment>
<proteinExistence type="predicted"/>